<feature type="compositionally biased region" description="Basic and acidic residues" evidence="1">
    <location>
        <begin position="225"/>
        <end position="258"/>
    </location>
</feature>
<proteinExistence type="predicted"/>
<protein>
    <submittedName>
        <fullName evidence="2">Uncharacterized protein</fullName>
    </submittedName>
</protein>
<organism evidence="2 3">
    <name type="scientific">Thamnidium elegans</name>
    <dbReference type="NCBI Taxonomy" id="101142"/>
    <lineage>
        <taxon>Eukaryota</taxon>
        <taxon>Fungi</taxon>
        <taxon>Fungi incertae sedis</taxon>
        <taxon>Mucoromycota</taxon>
        <taxon>Mucoromycotina</taxon>
        <taxon>Mucoromycetes</taxon>
        <taxon>Mucorales</taxon>
        <taxon>Mucorineae</taxon>
        <taxon>Mucoraceae</taxon>
        <taxon>Thamnidium</taxon>
    </lineage>
</organism>
<dbReference type="Proteomes" id="UP000613177">
    <property type="component" value="Unassembled WGS sequence"/>
</dbReference>
<reference evidence="2" key="1">
    <citation type="submission" date="2021-01" db="EMBL/GenBank/DDBJ databases">
        <title>Metabolic potential, ecology and presence of endohyphal bacteria is reflected in genomic diversity of Mucoromycotina.</title>
        <authorList>
            <person name="Muszewska A."/>
            <person name="Okrasinska A."/>
            <person name="Steczkiewicz K."/>
            <person name="Drgas O."/>
            <person name="Orlowska M."/>
            <person name="Perlinska-Lenart U."/>
            <person name="Aleksandrzak-Piekarczyk T."/>
            <person name="Szatraj K."/>
            <person name="Zielenkiewicz U."/>
            <person name="Pilsyk S."/>
            <person name="Malc E."/>
            <person name="Mieczkowski P."/>
            <person name="Kruszewska J.S."/>
            <person name="Biernat P."/>
            <person name="Pawlowska J."/>
        </authorList>
    </citation>
    <scope>NUCLEOTIDE SEQUENCE</scope>
    <source>
        <strain evidence="2">WA0000018081</strain>
    </source>
</reference>
<feature type="compositionally biased region" description="Polar residues" evidence="1">
    <location>
        <begin position="195"/>
        <end position="204"/>
    </location>
</feature>
<keyword evidence="3" id="KW-1185">Reference proteome</keyword>
<feature type="region of interest" description="Disordered" evidence="1">
    <location>
        <begin position="73"/>
        <end position="114"/>
    </location>
</feature>
<accession>A0A8H7VY80</accession>
<evidence type="ECO:0000256" key="1">
    <source>
        <dbReference type="SAM" id="MobiDB-lite"/>
    </source>
</evidence>
<evidence type="ECO:0000313" key="2">
    <source>
        <dbReference type="EMBL" id="KAG2237710.1"/>
    </source>
</evidence>
<comment type="caution">
    <text evidence="2">The sequence shown here is derived from an EMBL/GenBank/DDBJ whole genome shotgun (WGS) entry which is preliminary data.</text>
</comment>
<sequence length="268" mass="29194">MSSILRRICACCYKTSVNDESELTAGRQELSGQEQVRTIAWKSSISSPVDMRGVATCDSVVKKPDDIEQPGLRTAAWIGTSEGTQTGEDEGSAPAASGWEPTQAQIKEERDKEDLPYPWEEVYAKGFVPFDGKTIGPSWRELPVQNVLPDEPEQSSVKVQHDTGSVQGQRTADTDSLQVQRDTGSVQGQHAVDTASESQMSSKGETAIAQDKLRSDSPTATTGDAEVKTADVKETPIEQKKEQTPEQAKIQEKKRVKEQAAAIKLTTE</sequence>
<gene>
    <name evidence="2" type="ORF">INT48_009648</name>
</gene>
<feature type="compositionally biased region" description="Polar residues" evidence="1">
    <location>
        <begin position="154"/>
        <end position="188"/>
    </location>
</feature>
<dbReference type="AlphaFoldDB" id="A0A8H7VY80"/>
<name>A0A8H7VY80_9FUNG</name>
<feature type="region of interest" description="Disordered" evidence="1">
    <location>
        <begin position="129"/>
        <end position="268"/>
    </location>
</feature>
<evidence type="ECO:0000313" key="3">
    <source>
        <dbReference type="Proteomes" id="UP000613177"/>
    </source>
</evidence>
<dbReference type="EMBL" id="JAEPRE010000003">
    <property type="protein sequence ID" value="KAG2237710.1"/>
    <property type="molecule type" value="Genomic_DNA"/>
</dbReference>